<proteinExistence type="predicted"/>
<evidence type="ECO:0000256" key="1">
    <source>
        <dbReference type="SAM" id="MobiDB-lite"/>
    </source>
</evidence>
<comment type="caution">
    <text evidence="2">The sequence shown here is derived from an EMBL/GenBank/DDBJ whole genome shotgun (WGS) entry which is preliminary data.</text>
</comment>
<dbReference type="Proteomes" id="UP000249757">
    <property type="component" value="Unassembled WGS sequence"/>
</dbReference>
<feature type="compositionally biased region" description="Basic and acidic residues" evidence="1">
    <location>
        <begin position="83"/>
        <end position="92"/>
    </location>
</feature>
<reference evidence="3" key="3">
    <citation type="journal article" date="2022" name="bioRxiv">
        <title>A global pangenome for the wheat fungal pathogen Pyrenophora tritici-repentis and prediction of effector protein structural homology.</title>
        <authorList>
            <person name="Moolhuijzen P."/>
            <person name="See P.T."/>
            <person name="Shi G."/>
            <person name="Powell H.R."/>
            <person name="Cockram J."/>
            <person name="Jorgensen L.N."/>
            <person name="Benslimane H."/>
            <person name="Strelkov S.E."/>
            <person name="Turner J."/>
            <person name="Liu Z."/>
            <person name="Moffat C.S."/>
        </authorList>
    </citation>
    <scope>NUCLEOTIDE SEQUENCE</scope>
    <source>
        <strain evidence="3">86-124</strain>
    </source>
</reference>
<evidence type="ECO:0000313" key="4">
    <source>
        <dbReference type="Proteomes" id="UP000245464"/>
    </source>
</evidence>
<dbReference type="Proteomes" id="UP000245464">
    <property type="component" value="Chromosome 2"/>
</dbReference>
<dbReference type="AlphaFoldDB" id="A0A2W1H9J7"/>
<evidence type="ECO:0000313" key="3">
    <source>
        <dbReference type="EMBL" id="KAI1518618.1"/>
    </source>
</evidence>
<dbReference type="EMBL" id="NQIK02000002">
    <property type="protein sequence ID" value="KAF7574541.1"/>
    <property type="molecule type" value="Genomic_DNA"/>
</dbReference>
<protein>
    <submittedName>
        <fullName evidence="2">Uncharacterized protein</fullName>
    </submittedName>
</protein>
<reference evidence="2 4" key="1">
    <citation type="journal article" date="2018" name="BMC Genomics">
        <title>Comparative genomics of the wheat fungal pathogen Pyrenophora tritici-repentis reveals chromosomal variations and genome plasticity.</title>
        <authorList>
            <person name="Moolhuijzen P."/>
            <person name="See P.T."/>
            <person name="Hane J.K."/>
            <person name="Shi G."/>
            <person name="Liu Z."/>
            <person name="Oliver R.P."/>
            <person name="Moffat C.S."/>
        </authorList>
    </citation>
    <scope>NUCLEOTIDE SEQUENCE [LARGE SCALE GENOMIC DNA]</scope>
    <source>
        <strain evidence="2">M4</strain>
    </source>
</reference>
<dbReference type="EMBL" id="NRDI02000002">
    <property type="protein sequence ID" value="KAI1518618.1"/>
    <property type="molecule type" value="Genomic_DNA"/>
</dbReference>
<feature type="compositionally biased region" description="Basic residues" evidence="1">
    <location>
        <begin position="135"/>
        <end position="147"/>
    </location>
</feature>
<evidence type="ECO:0000313" key="5">
    <source>
        <dbReference type="Proteomes" id="UP000249757"/>
    </source>
</evidence>
<organism evidence="2 4">
    <name type="scientific">Pyrenophora tritici-repentis</name>
    <dbReference type="NCBI Taxonomy" id="45151"/>
    <lineage>
        <taxon>Eukaryota</taxon>
        <taxon>Fungi</taxon>
        <taxon>Dikarya</taxon>
        <taxon>Ascomycota</taxon>
        <taxon>Pezizomycotina</taxon>
        <taxon>Dothideomycetes</taxon>
        <taxon>Pleosporomycetidae</taxon>
        <taxon>Pleosporales</taxon>
        <taxon>Pleosporineae</taxon>
        <taxon>Pleosporaceae</taxon>
        <taxon>Pyrenophora</taxon>
    </lineage>
</organism>
<reference evidence="3" key="2">
    <citation type="submission" date="2021-05" db="EMBL/GenBank/DDBJ databases">
        <authorList>
            <person name="Moolhuijzen P.M."/>
            <person name="Moffat C.S."/>
        </authorList>
    </citation>
    <scope>NUCLEOTIDE SEQUENCE</scope>
    <source>
        <strain evidence="3">86-124</strain>
    </source>
</reference>
<dbReference type="OrthoDB" id="3679062at2759"/>
<feature type="region of interest" description="Disordered" evidence="1">
    <location>
        <begin position="1"/>
        <end position="152"/>
    </location>
</feature>
<accession>A0A2W1H9J7</accession>
<reference evidence="5" key="4">
    <citation type="journal article" date="2022" name="Microb. Genom.">
        <title>A global pangenome for the wheat fungal pathogen Pyrenophora tritici-repentis and prediction of effector protein structural homology.</title>
        <authorList>
            <person name="Moolhuijzen P.M."/>
            <person name="See P.T."/>
            <person name="Shi G."/>
            <person name="Powell H.R."/>
            <person name="Cockram J."/>
            <person name="Jorgensen L.N."/>
            <person name="Benslimane H."/>
            <person name="Strelkov S.E."/>
            <person name="Turner J."/>
            <person name="Liu Z."/>
            <person name="Moffat C.S."/>
        </authorList>
    </citation>
    <scope>NUCLEOTIDE SEQUENCE [LARGE SCALE GENOMIC DNA]</scope>
</reference>
<feature type="region of interest" description="Disordered" evidence="1">
    <location>
        <begin position="169"/>
        <end position="191"/>
    </location>
</feature>
<evidence type="ECO:0000313" key="2">
    <source>
        <dbReference type="EMBL" id="KAF7574541.1"/>
    </source>
</evidence>
<dbReference type="OMA" id="NEMNIMH"/>
<feature type="compositionally biased region" description="Basic and acidic residues" evidence="1">
    <location>
        <begin position="119"/>
        <end position="133"/>
    </location>
</feature>
<name>A0A2W1H9J7_9PLEO</name>
<gene>
    <name evidence="3" type="ORF">Ptr86124_001746</name>
    <name evidence="2" type="ORF">PtrM4_061640</name>
</gene>
<keyword evidence="5" id="KW-1185">Reference proteome</keyword>
<sequence>MATKRKYSLEDDHVDAQTPKKRSHQNKQKTVAALYDDDDSDHDGAPKGKRSSQRPAPKSSRATKKAKKSDRLLAELADYNKPPVDRSRRESPDAIADDEEPMSRPKRGSAPKTSMFTRKTADVTEKARTDGGRITKPKSKATRSIRRSQKERMRAEVEQLALWRGWVSDGSSEEDEKNEHLPRTHSNHYPPKNFGVQNVDWSLLPGELRNRIYDYAMMGENEKVINVRHCPDGVPRRSDRGIASNTNFAFSHWGFTQTCRQIRHELKPWLQMKRQVRTPLETINEYIDTFHRPDADGKLIGWVEPICRDVPLSGDGVDVLALLKLKENNPDFHIHFSLTQSNSGHFNEMNIMHDIEDTYTHGWMALFANAGIVGAKVSSVAGDTAVSNVSTEDDADLPQPNDTLLKLKTGPIKAARITNGSIPIETRLKGTGSSEDWYGDLEGEATFGY</sequence>